<evidence type="ECO:0000256" key="1">
    <source>
        <dbReference type="ARBA" id="ARBA00022737"/>
    </source>
</evidence>
<dbReference type="GO" id="GO:0005654">
    <property type="term" value="C:nucleoplasm"/>
    <property type="evidence" value="ECO:0007669"/>
    <property type="project" value="TreeGrafter"/>
</dbReference>
<protein>
    <recommendedName>
        <fullName evidence="5">UV excision repair protein RAD23</fullName>
    </recommendedName>
</protein>
<dbReference type="SUPFAM" id="SSF101238">
    <property type="entry name" value="XPC-binding domain"/>
    <property type="match status" value="1"/>
</dbReference>
<dbReference type="FunFam" id="1.10.8.10:FF:000002">
    <property type="entry name" value="UV excision repair protein RAD23 homolog"/>
    <property type="match status" value="1"/>
</dbReference>
<evidence type="ECO:0000313" key="8">
    <source>
        <dbReference type="EMBL" id="OAJ38232.1"/>
    </source>
</evidence>
<dbReference type="InterPro" id="IPR015940">
    <property type="entry name" value="UBA"/>
</dbReference>
<dbReference type="InterPro" id="IPR015360">
    <property type="entry name" value="XPC-bd"/>
</dbReference>
<keyword evidence="5" id="KW-0963">Cytoplasm</keyword>
<dbReference type="GO" id="GO:0006289">
    <property type="term" value="P:nucleotide-excision repair"/>
    <property type="evidence" value="ECO:0007669"/>
    <property type="project" value="UniProtKB-UniRule"/>
</dbReference>
<dbReference type="FunFam" id="3.10.20.90:FF:000254">
    <property type="entry name" value="UV excision repair protein Rad23"/>
    <property type="match status" value="1"/>
</dbReference>
<dbReference type="InterPro" id="IPR000626">
    <property type="entry name" value="Ubiquitin-like_dom"/>
</dbReference>
<keyword evidence="2 5" id="KW-0227">DNA damage</keyword>
<dbReference type="Proteomes" id="UP000077115">
    <property type="component" value="Unassembled WGS sequence"/>
</dbReference>
<dbReference type="GO" id="GO:0005829">
    <property type="term" value="C:cytosol"/>
    <property type="evidence" value="ECO:0007669"/>
    <property type="project" value="TreeGrafter"/>
</dbReference>
<dbReference type="CDD" id="cd01805">
    <property type="entry name" value="Ubl_Rad23"/>
    <property type="match status" value="1"/>
</dbReference>
<dbReference type="PROSITE" id="PS50053">
    <property type="entry name" value="UBIQUITIN_2"/>
    <property type="match status" value="1"/>
</dbReference>
<evidence type="ECO:0000256" key="5">
    <source>
        <dbReference type="RuleBase" id="RU367049"/>
    </source>
</evidence>
<dbReference type="SMART" id="SM00165">
    <property type="entry name" value="UBA"/>
    <property type="match status" value="2"/>
</dbReference>
<dbReference type="AlphaFoldDB" id="A0A177WER0"/>
<reference evidence="8 9" key="2">
    <citation type="submission" date="2016-05" db="EMBL/GenBank/DDBJ databases">
        <title>Lineage-specific infection strategies underlie the spectrum of fungal disease in amphibians.</title>
        <authorList>
            <person name="Cuomo C.A."/>
            <person name="Farrer R.A."/>
            <person name="James T."/>
            <person name="Longcore J."/>
            <person name="Birren B."/>
        </authorList>
    </citation>
    <scope>NUCLEOTIDE SEQUENCE [LARGE SCALE GENOMIC DNA]</scope>
    <source>
        <strain evidence="8 9">JEL423</strain>
    </source>
</reference>
<gene>
    <name evidence="8" type="ORF">BDEG_22181</name>
</gene>
<dbReference type="PANTHER" id="PTHR10621:SF0">
    <property type="entry name" value="UV EXCISION REPAIR PROTEIN RAD23"/>
    <property type="match status" value="1"/>
</dbReference>
<dbReference type="NCBIfam" id="TIGR00601">
    <property type="entry name" value="rad23"/>
    <property type="match status" value="1"/>
</dbReference>
<accession>A0A177WER0</accession>
<evidence type="ECO:0000259" key="6">
    <source>
        <dbReference type="PROSITE" id="PS50030"/>
    </source>
</evidence>
<dbReference type="GO" id="GO:0003684">
    <property type="term" value="F:damaged DNA binding"/>
    <property type="evidence" value="ECO:0007669"/>
    <property type="project" value="UniProtKB-UniRule"/>
</dbReference>
<dbReference type="GO" id="GO:0043161">
    <property type="term" value="P:proteasome-mediated ubiquitin-dependent protein catabolic process"/>
    <property type="evidence" value="ECO:0007669"/>
    <property type="project" value="UniProtKB-UniRule"/>
</dbReference>
<dbReference type="InterPro" id="IPR006636">
    <property type="entry name" value="STI1_HS-bd"/>
</dbReference>
<dbReference type="Pfam" id="PF00627">
    <property type="entry name" value="UBA"/>
    <property type="match status" value="2"/>
</dbReference>
<keyword evidence="4 5" id="KW-0539">Nucleus</keyword>
<dbReference type="InterPro" id="IPR009060">
    <property type="entry name" value="UBA-like_sf"/>
</dbReference>
<dbReference type="Pfam" id="PF00240">
    <property type="entry name" value="ubiquitin"/>
    <property type="match status" value="1"/>
</dbReference>
<dbReference type="Gene3D" id="1.10.8.10">
    <property type="entry name" value="DNA helicase RuvA subunit, C-terminal domain"/>
    <property type="match status" value="2"/>
</dbReference>
<keyword evidence="3 5" id="KW-0234">DNA repair</keyword>
<dbReference type="Pfam" id="PF09280">
    <property type="entry name" value="XPC-binding"/>
    <property type="match status" value="1"/>
</dbReference>
<dbReference type="PANTHER" id="PTHR10621">
    <property type="entry name" value="UV EXCISION REPAIR PROTEIN RAD23"/>
    <property type="match status" value="1"/>
</dbReference>
<feature type="domain" description="Ubiquitin-like" evidence="7">
    <location>
        <begin position="1"/>
        <end position="76"/>
    </location>
</feature>
<dbReference type="Gene3D" id="1.10.10.540">
    <property type="entry name" value="XPC-binding domain"/>
    <property type="match status" value="1"/>
</dbReference>
<evidence type="ECO:0000259" key="7">
    <source>
        <dbReference type="PROSITE" id="PS50053"/>
    </source>
</evidence>
<dbReference type="CDD" id="cd14281">
    <property type="entry name" value="UBA2_Rad23_like"/>
    <property type="match status" value="1"/>
</dbReference>
<dbReference type="FunFam" id="1.10.8.10:FF:000003">
    <property type="entry name" value="UV excision repair protein RAD23 homolog"/>
    <property type="match status" value="1"/>
</dbReference>
<dbReference type="OrthoDB" id="419317at2759"/>
<keyword evidence="1" id="KW-0677">Repeat</keyword>
<evidence type="ECO:0000256" key="3">
    <source>
        <dbReference type="ARBA" id="ARBA00023204"/>
    </source>
</evidence>
<dbReference type="STRING" id="403673.A0A177WER0"/>
<feature type="domain" description="UBA" evidence="6">
    <location>
        <begin position="136"/>
        <end position="176"/>
    </location>
</feature>
<dbReference type="PRINTS" id="PR01839">
    <property type="entry name" value="RAD23PROTEIN"/>
</dbReference>
<dbReference type="InterPro" id="IPR029071">
    <property type="entry name" value="Ubiquitin-like_domsf"/>
</dbReference>
<dbReference type="GO" id="GO:0043130">
    <property type="term" value="F:ubiquitin binding"/>
    <property type="evidence" value="ECO:0007669"/>
    <property type="project" value="UniProtKB-UniRule"/>
</dbReference>
<dbReference type="Gene3D" id="3.10.20.90">
    <property type="entry name" value="Phosphatidylinositol 3-kinase Catalytic Subunit, Chain A, domain 1"/>
    <property type="match status" value="1"/>
</dbReference>
<dbReference type="SUPFAM" id="SSF54236">
    <property type="entry name" value="Ubiquitin-like"/>
    <property type="match status" value="1"/>
</dbReference>
<comment type="similarity">
    <text evidence="5">Belongs to the RAD23 family.</text>
</comment>
<dbReference type="eggNOG" id="KOG0011">
    <property type="taxonomic scope" value="Eukaryota"/>
</dbReference>
<dbReference type="GO" id="GO:0070628">
    <property type="term" value="F:proteasome binding"/>
    <property type="evidence" value="ECO:0007669"/>
    <property type="project" value="TreeGrafter"/>
</dbReference>
<dbReference type="SMART" id="SM00727">
    <property type="entry name" value="STI1"/>
    <property type="match status" value="1"/>
</dbReference>
<dbReference type="EMBL" id="DS022301">
    <property type="protein sequence ID" value="OAJ38232.1"/>
    <property type="molecule type" value="Genomic_DNA"/>
</dbReference>
<evidence type="ECO:0000313" key="9">
    <source>
        <dbReference type="Proteomes" id="UP000077115"/>
    </source>
</evidence>
<dbReference type="VEuPathDB" id="FungiDB:BDEG_22181"/>
<dbReference type="FunFam" id="1.10.10.540:FF:000001">
    <property type="entry name" value="UV excision repair protein RAD23 B"/>
    <property type="match status" value="1"/>
</dbReference>
<reference evidence="8 9" key="1">
    <citation type="submission" date="2006-10" db="EMBL/GenBank/DDBJ databases">
        <title>The Genome Sequence of Batrachochytrium dendrobatidis JEL423.</title>
        <authorList>
            <consortium name="The Broad Institute Genome Sequencing Platform"/>
            <person name="Birren B."/>
            <person name="Lander E."/>
            <person name="Galagan J."/>
            <person name="Cuomo C."/>
            <person name="Devon K."/>
            <person name="Jaffe D."/>
            <person name="Butler J."/>
            <person name="Alvarez P."/>
            <person name="Gnerre S."/>
            <person name="Grabherr M."/>
            <person name="Kleber M."/>
            <person name="Mauceli E."/>
            <person name="Brockman W."/>
            <person name="Young S."/>
            <person name="LaButti K."/>
            <person name="Sykes S."/>
            <person name="DeCaprio D."/>
            <person name="Crawford M."/>
            <person name="Koehrsen M."/>
            <person name="Engels R."/>
            <person name="Montgomery P."/>
            <person name="Pearson M."/>
            <person name="Howarth C."/>
            <person name="Larson L."/>
            <person name="White J."/>
            <person name="O'Leary S."/>
            <person name="Kodira C."/>
            <person name="Zeng Q."/>
            <person name="Yandava C."/>
            <person name="Alvarado L."/>
            <person name="Longcore J."/>
            <person name="James T."/>
        </authorList>
    </citation>
    <scope>NUCLEOTIDE SEQUENCE [LARGE SCALE GENOMIC DNA]</scope>
    <source>
        <strain evidence="8 9">JEL423</strain>
    </source>
</reference>
<comment type="function">
    <text evidence="5">Multiubiquitin chain receptor involved in modulation of proteasomal degradation. Involved in nucleotide excision repair.</text>
</comment>
<comment type="subcellular location">
    <subcellularLocation>
        <location evidence="5">Nucleus</location>
    </subcellularLocation>
    <subcellularLocation>
        <location evidence="5">Cytoplasm</location>
    </subcellularLocation>
</comment>
<dbReference type="SUPFAM" id="SSF46934">
    <property type="entry name" value="UBA-like"/>
    <property type="match status" value="2"/>
</dbReference>
<feature type="domain" description="UBA" evidence="6">
    <location>
        <begin position="329"/>
        <end position="370"/>
    </location>
</feature>
<evidence type="ECO:0000256" key="4">
    <source>
        <dbReference type="ARBA" id="ARBA00023242"/>
    </source>
</evidence>
<organism evidence="8 9">
    <name type="scientific">Batrachochytrium dendrobatidis (strain JEL423)</name>
    <dbReference type="NCBI Taxonomy" id="403673"/>
    <lineage>
        <taxon>Eukaryota</taxon>
        <taxon>Fungi</taxon>
        <taxon>Fungi incertae sedis</taxon>
        <taxon>Chytridiomycota</taxon>
        <taxon>Chytridiomycota incertae sedis</taxon>
        <taxon>Chytridiomycetes</taxon>
        <taxon>Rhizophydiales</taxon>
        <taxon>Rhizophydiales incertae sedis</taxon>
        <taxon>Batrachochytrium</taxon>
    </lineage>
</organism>
<sequence>MKLTFKTLQQDNFQVEVEQTAKVIEVKEAILAAKGYTVASQKLIHSGKILNDASTIEELKISEKDFIVVMVSKPKPVAAPAPVVAPAPVTPAVPVTPTVPVAPTATPASAVPPADSVDTPVNPETLTTTTALATGAVYENAVSNLMEMGFPRDQVTHAMRTAFNNPDRAAEYLMTGIPDSVAREFASTAPVLSDTTTTPSSTAAPATPAAPAATQHINLFEAAAAQAAQSRSGAAASHAPGAGDASTLSFLRNSPQFQQLRQLVHSQPQLLQPLLQQIGQTNPELLQLISQNQGQFLQMLNEGSEEGGNIASAEGADDTAAMGQQITVTTEENEAILRLAALGFDRGLALEAYFACDKNEELAANYLFDMGQGDDWQ</sequence>
<dbReference type="InterPro" id="IPR004806">
    <property type="entry name" value="Rad23"/>
</dbReference>
<dbReference type="InterPro" id="IPR036353">
    <property type="entry name" value="XPC-bd_sf"/>
</dbReference>
<dbReference type="SMART" id="SM00213">
    <property type="entry name" value="UBQ"/>
    <property type="match status" value="1"/>
</dbReference>
<name>A0A177WER0_BATDL</name>
<proteinExistence type="inferred from homology"/>
<dbReference type="PROSITE" id="PS50030">
    <property type="entry name" value="UBA"/>
    <property type="match status" value="2"/>
</dbReference>
<evidence type="ECO:0000256" key="2">
    <source>
        <dbReference type="ARBA" id="ARBA00022763"/>
    </source>
</evidence>
<dbReference type="GO" id="GO:0031593">
    <property type="term" value="F:polyubiquitin modification-dependent protein binding"/>
    <property type="evidence" value="ECO:0007669"/>
    <property type="project" value="UniProtKB-UniRule"/>
</dbReference>